<comment type="caution">
    <text evidence="1">The sequence shown here is derived from an EMBL/GenBank/DDBJ whole genome shotgun (WGS) entry which is preliminary data.</text>
</comment>
<gene>
    <name evidence="1" type="ORF">JOF53_000834</name>
</gene>
<organism evidence="1 2">
    <name type="scientific">Crossiella equi</name>
    <dbReference type="NCBI Taxonomy" id="130796"/>
    <lineage>
        <taxon>Bacteria</taxon>
        <taxon>Bacillati</taxon>
        <taxon>Actinomycetota</taxon>
        <taxon>Actinomycetes</taxon>
        <taxon>Pseudonocardiales</taxon>
        <taxon>Pseudonocardiaceae</taxon>
        <taxon>Crossiella</taxon>
    </lineage>
</organism>
<evidence type="ECO:0000313" key="1">
    <source>
        <dbReference type="EMBL" id="MBP2471962.1"/>
    </source>
</evidence>
<accession>A0ABS5A6V6</accession>
<evidence type="ECO:0000313" key="2">
    <source>
        <dbReference type="Proteomes" id="UP001519363"/>
    </source>
</evidence>
<dbReference type="Proteomes" id="UP001519363">
    <property type="component" value="Unassembled WGS sequence"/>
</dbReference>
<dbReference type="RefSeq" id="WP_158103709.1">
    <property type="nucleotide sequence ID" value="NZ_JAGIOO010000001.1"/>
</dbReference>
<dbReference type="EMBL" id="JAGIOO010000001">
    <property type="protein sequence ID" value="MBP2471962.1"/>
    <property type="molecule type" value="Genomic_DNA"/>
</dbReference>
<name>A0ABS5A6V6_9PSEU</name>
<keyword evidence="2" id="KW-1185">Reference proteome</keyword>
<reference evidence="1 2" key="1">
    <citation type="submission" date="2021-03" db="EMBL/GenBank/DDBJ databases">
        <title>Sequencing the genomes of 1000 actinobacteria strains.</title>
        <authorList>
            <person name="Klenk H.-P."/>
        </authorList>
    </citation>
    <scope>NUCLEOTIDE SEQUENCE [LARGE SCALE GENOMIC DNA]</scope>
    <source>
        <strain evidence="1 2">DSM 44580</strain>
    </source>
</reference>
<protein>
    <submittedName>
        <fullName evidence="1">Uncharacterized protein</fullName>
    </submittedName>
</protein>
<sequence length="48" mass="5367">MRRLNILKWCADEKEVGSIAYFVEGTNPALLERAARLLGADNVRTFTG</sequence>
<proteinExistence type="predicted"/>